<reference evidence="7" key="3">
    <citation type="submission" date="2018-04" db="EMBL/GenBank/DDBJ databases">
        <authorList>
            <person name="Sheh A."/>
            <person name="Shen Z."/>
            <person name="Mannion A.J."/>
            <person name="Fox J.G."/>
        </authorList>
    </citation>
    <scope>NUCLEOTIDE SEQUENCE</scope>
    <source>
        <strain evidence="7">MIT 97-6194</strain>
    </source>
</reference>
<evidence type="ECO:0000256" key="4">
    <source>
        <dbReference type="ARBA" id="ARBA00023136"/>
    </source>
</evidence>
<evidence type="ECO:0000256" key="3">
    <source>
        <dbReference type="ARBA" id="ARBA00022989"/>
    </source>
</evidence>
<keyword evidence="8" id="KW-1185">Reference proteome</keyword>
<dbReference type="RefSeq" id="WP_034573181.1">
    <property type="nucleotide sequence ID" value="NZ_JRMP02000013.1"/>
</dbReference>
<feature type="transmembrane region" description="Helical" evidence="5">
    <location>
        <begin position="69"/>
        <end position="91"/>
    </location>
</feature>
<reference evidence="7 8" key="1">
    <citation type="journal article" date="2014" name="Genome Announc.">
        <title>Draft genome sequences of eight enterohepatic helicobacter species isolated from both laboratory and wild rodents.</title>
        <authorList>
            <person name="Sheh A."/>
            <person name="Shen Z."/>
            <person name="Fox J.G."/>
        </authorList>
    </citation>
    <scope>NUCLEOTIDE SEQUENCE [LARGE SCALE GENOMIC DNA]</scope>
    <source>
        <strain evidence="7 8">MIT 97-6194</strain>
    </source>
</reference>
<comment type="caution">
    <text evidence="7">The sequence shown here is derived from an EMBL/GenBank/DDBJ whole genome shotgun (WGS) entry which is preliminary data.</text>
</comment>
<feature type="transmembrane region" description="Helical" evidence="5">
    <location>
        <begin position="31"/>
        <end position="49"/>
    </location>
</feature>
<evidence type="ECO:0000313" key="9">
    <source>
        <dbReference type="Proteomes" id="UP000477070"/>
    </source>
</evidence>
<dbReference type="OrthoDB" id="5325224at2"/>
<dbReference type="AlphaFoldDB" id="A0A347VRS1"/>
<keyword evidence="2 5" id="KW-0812">Transmembrane</keyword>
<sequence length="206" mass="22918">MSAQNYIDIGVIVVVLILAIRGMQNGLIQEIAALIGFVLGLYLATKYFALGAEYIGYTGLEFENESISWILSFIIILSLVWVLCLVIGAVVSRFVVIMPSLNVINYFGGYLFAALKYFLILSAILYGLSQVEFLKKPIADNFKATATYPVMMEIAQKIMNFETFKEMQKEMSKGVSKISNKAKEDAAKQGEKVKKDILDSVLQSIK</sequence>
<protein>
    <submittedName>
        <fullName evidence="7">CvpA family protein</fullName>
    </submittedName>
</protein>
<feature type="transmembrane region" description="Helical" evidence="5">
    <location>
        <begin position="103"/>
        <end position="128"/>
    </location>
</feature>
<dbReference type="Pfam" id="PF02674">
    <property type="entry name" value="Colicin_V"/>
    <property type="match status" value="1"/>
</dbReference>
<evidence type="ECO:0000313" key="7">
    <source>
        <dbReference type="EMBL" id="TLD93655.1"/>
    </source>
</evidence>
<reference evidence="7 8" key="2">
    <citation type="journal article" date="2016" name="Infect. Immun.">
        <title>Helicobacter saguini, a Novel Helicobacter Isolated from Cotton-Top Tamarins with Ulcerative Colitis, Has Proinflammatory Properties and Induces Typhlocolitis and Dysplasia in Gnotobiotic IL-10-/- Mice.</title>
        <authorList>
            <person name="Shen Z."/>
            <person name="Mannion A."/>
            <person name="Whary M.T."/>
            <person name="Muthupalani S."/>
            <person name="Sheh A."/>
            <person name="Feng Y."/>
            <person name="Gong G."/>
            <person name="Vandamme P."/>
            <person name="Holcombe H.R."/>
            <person name="Paster B.J."/>
            <person name="Fox J.G."/>
        </authorList>
    </citation>
    <scope>NUCLEOTIDE SEQUENCE [LARGE SCALE GENOMIC DNA]</scope>
    <source>
        <strain evidence="7 8">MIT 97-6194</strain>
    </source>
</reference>
<dbReference type="EMBL" id="JRMP02000013">
    <property type="protein sequence ID" value="TLD93655.1"/>
    <property type="molecule type" value="Genomic_DNA"/>
</dbReference>
<dbReference type="Proteomes" id="UP000477070">
    <property type="component" value="Unassembled WGS sequence"/>
</dbReference>
<evidence type="ECO:0000313" key="8">
    <source>
        <dbReference type="Proteomes" id="UP000029714"/>
    </source>
</evidence>
<dbReference type="InterPro" id="IPR003825">
    <property type="entry name" value="Colicin-V_CvpA"/>
</dbReference>
<organism evidence="7 8">
    <name type="scientific">Helicobacter saguini</name>
    <dbReference type="NCBI Taxonomy" id="1548018"/>
    <lineage>
        <taxon>Bacteria</taxon>
        <taxon>Pseudomonadati</taxon>
        <taxon>Campylobacterota</taxon>
        <taxon>Epsilonproteobacteria</taxon>
        <taxon>Campylobacterales</taxon>
        <taxon>Helicobacteraceae</taxon>
        <taxon>Helicobacter</taxon>
    </lineage>
</organism>
<accession>A0A347VRS1</accession>
<name>A0A347VRS1_9HELI</name>
<keyword evidence="3 5" id="KW-1133">Transmembrane helix</keyword>
<dbReference type="Proteomes" id="UP000029714">
    <property type="component" value="Unassembled WGS sequence"/>
</dbReference>
<evidence type="ECO:0000313" key="6">
    <source>
        <dbReference type="EMBL" id="MWV68883.1"/>
    </source>
</evidence>
<keyword evidence="4 5" id="KW-0472">Membrane</keyword>
<reference evidence="6 9" key="4">
    <citation type="submission" date="2019-12" db="EMBL/GenBank/DDBJ databases">
        <title>Multi-Generational Helicobacter saguini Isolates.</title>
        <authorList>
            <person name="Mannion A."/>
            <person name="Shen Z."/>
            <person name="Fox J.G."/>
        </authorList>
    </citation>
    <scope>NUCLEOTIDE SEQUENCE [LARGE SCALE GENOMIC DNA]</scope>
    <source>
        <strain evidence="6">16-048</strain>
        <strain evidence="9">16-048 (F4)</strain>
    </source>
</reference>
<evidence type="ECO:0000256" key="1">
    <source>
        <dbReference type="ARBA" id="ARBA00004141"/>
    </source>
</evidence>
<dbReference type="GO" id="GO:0016020">
    <property type="term" value="C:membrane"/>
    <property type="evidence" value="ECO:0007669"/>
    <property type="project" value="UniProtKB-SubCell"/>
</dbReference>
<gene>
    <name evidence="6" type="ORF">DCO61_02295</name>
    <name evidence="7" type="ORF">LS64_008495</name>
</gene>
<dbReference type="EMBL" id="QBIU01000001">
    <property type="protein sequence ID" value="MWV68883.1"/>
    <property type="molecule type" value="Genomic_DNA"/>
</dbReference>
<dbReference type="STRING" id="1548018.LS64_11450"/>
<feature type="transmembrane region" description="Helical" evidence="5">
    <location>
        <begin position="6"/>
        <end position="24"/>
    </location>
</feature>
<comment type="subcellular location">
    <subcellularLocation>
        <location evidence="1">Membrane</location>
        <topology evidence="1">Multi-pass membrane protein</topology>
    </subcellularLocation>
</comment>
<dbReference type="GO" id="GO:0009403">
    <property type="term" value="P:toxin biosynthetic process"/>
    <property type="evidence" value="ECO:0007669"/>
    <property type="project" value="InterPro"/>
</dbReference>
<evidence type="ECO:0000256" key="2">
    <source>
        <dbReference type="ARBA" id="ARBA00022692"/>
    </source>
</evidence>
<proteinExistence type="predicted"/>
<evidence type="ECO:0000256" key="5">
    <source>
        <dbReference type="SAM" id="Phobius"/>
    </source>
</evidence>